<dbReference type="Proteomes" id="UP000002899">
    <property type="component" value="Chromosome II"/>
</dbReference>
<keyword evidence="3" id="KW-0808">Transferase</keyword>
<dbReference type="RefSeq" id="XP_021338053.1">
    <property type="nucleotide sequence ID" value="XM_021483091.1"/>
</dbReference>
<gene>
    <name evidence="3" type="ORF">BMR1_02g00765</name>
</gene>
<dbReference type="GO" id="GO:0005634">
    <property type="term" value="C:nucleus"/>
    <property type="evidence" value="ECO:0007669"/>
    <property type="project" value="TreeGrafter"/>
</dbReference>
<dbReference type="GO" id="GO:0042799">
    <property type="term" value="F:histone H4K20 methyltransferase activity"/>
    <property type="evidence" value="ECO:0007669"/>
    <property type="project" value="TreeGrafter"/>
</dbReference>
<dbReference type="PROSITE" id="PS50280">
    <property type="entry name" value="SET"/>
    <property type="match status" value="1"/>
</dbReference>
<dbReference type="VEuPathDB" id="PiroplasmaDB:BMR1_02g00765"/>
<dbReference type="Pfam" id="PF00856">
    <property type="entry name" value="SET"/>
    <property type="match status" value="1"/>
</dbReference>
<proteinExistence type="predicted"/>
<dbReference type="PANTHER" id="PTHR46167">
    <property type="entry name" value="N-LYSINE METHYLTRANSFERASE KMT5A"/>
    <property type="match status" value="1"/>
</dbReference>
<evidence type="ECO:0000256" key="1">
    <source>
        <dbReference type="SAM" id="MobiDB-lite"/>
    </source>
</evidence>
<dbReference type="GO" id="GO:0006357">
    <property type="term" value="P:regulation of transcription by RNA polymerase II"/>
    <property type="evidence" value="ECO:0007669"/>
    <property type="project" value="TreeGrafter"/>
</dbReference>
<dbReference type="EC" id="2.1.1.-" evidence="3"/>
<name>A0A1R4AA41_BABMR</name>
<accession>A0A1R4AA41</accession>
<dbReference type="InterPro" id="IPR051760">
    <property type="entry name" value="KMT5A"/>
</dbReference>
<reference evidence="3 4" key="2">
    <citation type="journal article" date="2013" name="PLoS ONE">
        <title>Whole genome mapping and re-organization of the nuclear and mitochondrial genomes of Babesia microti isolates.</title>
        <authorList>
            <person name="Cornillot E."/>
            <person name="Dassouli A."/>
            <person name="Garg A."/>
            <person name="Pachikara N."/>
            <person name="Randazzo S."/>
            <person name="Depoix D."/>
            <person name="Carcy B."/>
            <person name="Delbecq S."/>
            <person name="Frutos R."/>
            <person name="Silva J.C."/>
            <person name="Sutton R."/>
            <person name="Krause P.J."/>
            <person name="Mamoun C.B."/>
        </authorList>
    </citation>
    <scope>NUCLEOTIDE SEQUENCE [LARGE SCALE GENOMIC DNA]</scope>
    <source>
        <strain evidence="3 4">RI</strain>
    </source>
</reference>
<dbReference type="EC" id="2.1.1.43" evidence="3"/>
<dbReference type="SUPFAM" id="SSF82199">
    <property type="entry name" value="SET domain"/>
    <property type="match status" value="1"/>
</dbReference>
<reference evidence="3 4" key="3">
    <citation type="journal article" date="2016" name="Sci. Rep.">
        <title>Genome-wide diversity and gene expression profiling of Babesia microti isolates identify polymorphic genes that mediate host-pathogen interactions.</title>
        <authorList>
            <person name="Silva J.C."/>
            <person name="Cornillot E."/>
            <person name="McCracken C."/>
            <person name="Usmani-Brown S."/>
            <person name="Dwivedi A."/>
            <person name="Ifeonu O.O."/>
            <person name="Crabtree J."/>
            <person name="Gotia H.T."/>
            <person name="Virji A.Z."/>
            <person name="Reynes C."/>
            <person name="Colinge J."/>
            <person name="Kumar V."/>
            <person name="Lawres L."/>
            <person name="Pazzi J.E."/>
            <person name="Pablo J.V."/>
            <person name="Hung C."/>
            <person name="Brancato J."/>
            <person name="Kumari P."/>
            <person name="Orvis J."/>
            <person name="Tretina K."/>
            <person name="Chibucos M."/>
            <person name="Ott S."/>
            <person name="Sadzewicz L."/>
            <person name="Sengamalay N."/>
            <person name="Shetty A.C."/>
            <person name="Su Q."/>
            <person name="Tallon L."/>
            <person name="Fraser C.M."/>
            <person name="Frutos R."/>
            <person name="Molina D.M."/>
            <person name="Krause P.J."/>
            <person name="Ben Mamoun C."/>
        </authorList>
    </citation>
    <scope>NUCLEOTIDE SEQUENCE [LARGE SCALE GENOMIC DNA]</scope>
    <source>
        <strain evidence="3 4">RI</strain>
    </source>
</reference>
<dbReference type="OrthoDB" id="5560686at2759"/>
<evidence type="ECO:0000313" key="3">
    <source>
        <dbReference type="EMBL" id="SJK85837.1"/>
    </source>
</evidence>
<dbReference type="InterPro" id="IPR046341">
    <property type="entry name" value="SET_dom_sf"/>
</dbReference>
<feature type="domain" description="SET" evidence="2">
    <location>
        <begin position="593"/>
        <end position="717"/>
    </location>
</feature>
<protein>
    <submittedName>
        <fullName evidence="3">Histone-lysine N-methyltransferase SETD8</fullName>
        <ecNumber evidence="3">2.1.1.-</ecNumber>
        <ecNumber evidence="3">2.1.1.43</ecNumber>
    </submittedName>
</protein>
<dbReference type="GO" id="GO:0032259">
    <property type="term" value="P:methylation"/>
    <property type="evidence" value="ECO:0007669"/>
    <property type="project" value="UniProtKB-KW"/>
</dbReference>
<dbReference type="Gene3D" id="2.170.270.10">
    <property type="entry name" value="SET domain"/>
    <property type="match status" value="1"/>
</dbReference>
<dbReference type="GeneID" id="24423942"/>
<keyword evidence="4" id="KW-1185">Reference proteome</keyword>
<dbReference type="GO" id="GO:0005700">
    <property type="term" value="C:polytene chromosome"/>
    <property type="evidence" value="ECO:0007669"/>
    <property type="project" value="TreeGrafter"/>
</dbReference>
<organism evidence="3 4">
    <name type="scientific">Babesia microti (strain RI)</name>
    <dbReference type="NCBI Taxonomy" id="1133968"/>
    <lineage>
        <taxon>Eukaryota</taxon>
        <taxon>Sar</taxon>
        <taxon>Alveolata</taxon>
        <taxon>Apicomplexa</taxon>
        <taxon>Aconoidasida</taxon>
        <taxon>Piroplasmida</taxon>
        <taxon>Babesiidae</taxon>
        <taxon>Babesia</taxon>
    </lineage>
</organism>
<feature type="region of interest" description="Disordered" evidence="1">
    <location>
        <begin position="38"/>
        <end position="67"/>
    </location>
</feature>
<sequence>MINKDLASDSLTEHSLGYAGLSIFSNCASSELSDNYQNSYSQLPLDHEDTTPAETSYGNDDKRDSKVVTPRNINNYQNVYSGDYLNGIKAPINGSNTTQLVDDQTNNHKHCSSECSDFSIDINKFRSLVSGKLFWLETHEICGLIPVPQMSNSATQLPIKSYIVFTPYSIDILQDLTAIFGQLPNGQRPFSIIHSYAFDSMYFQVKLCNKKLDDKTISNCYIKNNINAYVFYRSHLGIMDNSTKAEKIRVTYSVIKDVKYNNKSLKAQTKQSRTKNVLVPDRQSDSAGQQPISRWVYEEANLDHEDDPLWNVPKALVREAKLITGIMEKANILRADVSTANHRYNAMLNRTYIIEKVESSGFVDDEDHRSSNSDKDLNVTDSNELDNGSLVKVKFESDYFGYDDEDLIRVFDDNQLSNALELMISISINQAPNISVINLAQYCPNIFWNLAFKGNVEDRLAVLSPSIYNQCSKRRRRGVTNLIEQEKESKTSPSNIKSINRLKCLHYDIAIENNFAIMQNIYKLDAEAKISNLEKLETTANAMRHRPLLTLDDQEIVEAVVDKSGAMKWSMSSLTEHQRRVVYAECLARNYFPPVYLIQSFGKGRGVEAAYDIQKEDFVMEYKGELVSEKEAKERDKKYNQKSCFGSFIFYFKHDGKHYSIDATKEYIQYGAARLINHSRKNPNLSPKTLYVSNVPRLFFIAKRRIRKGEELLVDYGERDPDVIKDNPWLNNT</sequence>
<dbReference type="InterPro" id="IPR001214">
    <property type="entry name" value="SET_dom"/>
</dbReference>
<reference evidence="3 4" key="1">
    <citation type="journal article" date="2012" name="Nucleic Acids Res.">
        <title>Sequencing of the smallest Apicomplexan genome from the human pathogen Babesia microti.</title>
        <authorList>
            <person name="Cornillot E."/>
            <person name="Hadj-Kaddour K."/>
            <person name="Dassouli A."/>
            <person name="Noel B."/>
            <person name="Ranwez V."/>
            <person name="Vacherie B."/>
            <person name="Augagneur Y."/>
            <person name="Bres V."/>
            <person name="Duclos A."/>
            <person name="Randazzo S."/>
            <person name="Carcy B."/>
            <person name="Debierre-Grockiego F."/>
            <person name="Delbecq S."/>
            <person name="Moubri-Menage K."/>
            <person name="Shams-Eldin H."/>
            <person name="Usmani-Brown S."/>
            <person name="Bringaud F."/>
            <person name="Wincker P."/>
            <person name="Vivares C.P."/>
            <person name="Schwarz R.T."/>
            <person name="Schetters T.P."/>
            <person name="Krause P.J."/>
            <person name="Gorenflot A."/>
            <person name="Berry V."/>
            <person name="Barbe V."/>
            <person name="Ben Mamoun C."/>
        </authorList>
    </citation>
    <scope>NUCLEOTIDE SEQUENCE [LARGE SCALE GENOMIC DNA]</scope>
    <source>
        <strain evidence="3 4">RI</strain>
    </source>
</reference>
<dbReference type="KEGG" id="bmic:BMR1_02g00765"/>
<evidence type="ECO:0000259" key="2">
    <source>
        <dbReference type="PROSITE" id="PS50280"/>
    </source>
</evidence>
<dbReference type="EMBL" id="FO082872">
    <property type="protein sequence ID" value="SJK85837.1"/>
    <property type="molecule type" value="Genomic_DNA"/>
</dbReference>
<dbReference type="PANTHER" id="PTHR46167:SF1">
    <property type="entry name" value="N-LYSINE METHYLTRANSFERASE KMT5A"/>
    <property type="match status" value="1"/>
</dbReference>
<evidence type="ECO:0000313" key="4">
    <source>
        <dbReference type="Proteomes" id="UP000002899"/>
    </source>
</evidence>
<dbReference type="AlphaFoldDB" id="A0A1R4AA41"/>
<dbReference type="SMART" id="SM00317">
    <property type="entry name" value="SET"/>
    <property type="match status" value="1"/>
</dbReference>
<keyword evidence="3" id="KW-0489">Methyltransferase</keyword>